<organism evidence="2 3">
    <name type="scientific">Natronomonas moolapensis (strain DSM 18674 / CECT 7526 / JCM 14361 / 8.8.11)</name>
    <dbReference type="NCBI Taxonomy" id="268739"/>
    <lineage>
        <taxon>Archaea</taxon>
        <taxon>Methanobacteriati</taxon>
        <taxon>Methanobacteriota</taxon>
        <taxon>Stenosarchaea group</taxon>
        <taxon>Halobacteria</taxon>
        <taxon>Halobacteriales</taxon>
        <taxon>Natronomonadaceae</taxon>
        <taxon>Natronomonas</taxon>
    </lineage>
</organism>
<dbReference type="AlphaFoldDB" id="M1XPD1"/>
<evidence type="ECO:0000313" key="2">
    <source>
        <dbReference type="EMBL" id="CCQ35840.1"/>
    </source>
</evidence>
<dbReference type="EMBL" id="HF582854">
    <property type="protein sequence ID" value="CCQ35840.1"/>
    <property type="molecule type" value="Genomic_DNA"/>
</dbReference>
<evidence type="ECO:0000256" key="1">
    <source>
        <dbReference type="SAM" id="MobiDB-lite"/>
    </source>
</evidence>
<dbReference type="GeneID" id="14650816"/>
<sequence>MGIGDSIVSSEKKIRTVFLAALMFLWVFAGTVAFAGGAAALTSTTTTSNLDISSSSQAQTIEFTAEAGTDYDSTASGSAQVTFNMTEADSSLSVSSVENIDGSAGTAIDSSSSSVSGAVTSSVGSNGEVVTVTIDESATSASTSITVNFDITVDASSATVQSTQYTFESDGGSAGSGDTQTSSFEITNTNNPAFANAGNIQPGELQTGQSSTTQSIDPIEVDLQQEGGTGSPVTVNVDVSSLSSSAGATLSGSPGAGVAIGSGDITGGSVSGSPSFSTNTISVDVSPDSGVNSFTIDSLQLTNIDTTTAGTAFGLTYSVDINSGTASTIGSFDVTSSGRQDPTADGSVNYDAPGTLIFQGQDVYVYGDDIDPSGNSYELRSVEAFDAGSVDDSQFQKALDVESGSDFTSAASEFGFTTSTAAVIEIETDDLDAGNYFVVDQNGNLPTDGQLIRSGTFEVGVQDLETVFDEEDMPVLNDDLTDSNTELDIESSRGSYTLNVTANGDLSSEELFNIFAPETDLQTALNNRVDEGVDDSSAGFGPFNAAIYTTENSRSDDRIALINVQDTENDVDFTDIPSEDYNFNFDVTDTEAQASSTVTVFENIDQSNLTYTFEIPNDGEMYSLGIPGETQGTLADIVDPTAEGYTVFRFVDGEWTPVTDFESTTLNALDAIAIATEGASGQPDTFSLDVELATQSATTVPPQASLTEGWNFVAAPQRGDADTVLAVQHSFLVLDRFNQPSSEYLRGVGKFNTHYIGSDSQTVSPFKGYYVYAEDDTTLPGVLTGVETRTDVDEQLNLDTFSNPQNAQDELAEAQARINELEDQNAKLEDEVSGLESDVSALESENADLESEIDDLEAELQQCRAEGS</sequence>
<proteinExistence type="predicted"/>
<dbReference type="InterPro" id="IPR026452">
    <property type="entry name" value="Surf_glycop_sig_pep"/>
</dbReference>
<name>M1XPD1_NATM8</name>
<dbReference type="eggNOG" id="arCOG06738">
    <property type="taxonomic scope" value="Archaea"/>
</dbReference>
<dbReference type="RefSeq" id="WP_015408678.1">
    <property type="nucleotide sequence ID" value="NC_020388.1"/>
</dbReference>
<protein>
    <submittedName>
        <fullName evidence="2">Probable secreted glycoprotein</fullName>
    </submittedName>
</protein>
<reference evidence="2 3" key="1">
    <citation type="journal article" date="2013" name="Genome Announc.">
        <title>Genome of the haloarchaeon Natronomonas moolapensis, a neutrophilic member of a previously haloalkaliphilic genus.</title>
        <authorList>
            <person name="Dyall-Smith M.L."/>
            <person name="Pfeiffer F."/>
            <person name="Oberwinkler T."/>
            <person name="Klee K."/>
            <person name="Rampp M."/>
            <person name="Palm P."/>
            <person name="Gross K."/>
            <person name="Schuster S.C."/>
            <person name="Oesterhelt D."/>
        </authorList>
    </citation>
    <scope>NUCLEOTIDE SEQUENCE [LARGE SCALE GENOMIC DNA]</scope>
    <source>
        <strain evidence="3">DSM 18674 / JCM 14361 / 8.8.11</strain>
    </source>
</reference>
<dbReference type="KEGG" id="nmo:Nmlp_1645"/>
<dbReference type="Proteomes" id="UP000011867">
    <property type="component" value="Chromosome"/>
</dbReference>
<dbReference type="eggNOG" id="arCOG00373">
    <property type="taxonomic scope" value="Archaea"/>
</dbReference>
<evidence type="ECO:0000313" key="3">
    <source>
        <dbReference type="Proteomes" id="UP000011867"/>
    </source>
</evidence>
<dbReference type="HOGENOM" id="CLU_330289_0_0_2"/>
<dbReference type="OrthoDB" id="219562at2157"/>
<keyword evidence="3" id="KW-1185">Reference proteome</keyword>
<feature type="region of interest" description="Disordered" evidence="1">
    <location>
        <begin position="829"/>
        <end position="852"/>
    </location>
</feature>
<accession>M1XPD1</accession>
<dbReference type="Gene3D" id="1.20.5.340">
    <property type="match status" value="1"/>
</dbReference>
<gene>
    <name evidence="2" type="ordered locus">Nmlp_1645</name>
</gene>
<dbReference type="NCBIfam" id="TIGR04207">
    <property type="entry name" value="halo_sig_pep"/>
    <property type="match status" value="1"/>
</dbReference>